<organism evidence="4">
    <name type="scientific">uncultured bacterium</name>
    <name type="common">gcode 4</name>
    <dbReference type="NCBI Taxonomy" id="1234023"/>
    <lineage>
        <taxon>Bacteria</taxon>
        <taxon>environmental samples</taxon>
    </lineage>
</organism>
<dbReference type="Gene3D" id="3.90.79.10">
    <property type="entry name" value="Nucleoside Triphosphate Pyrophosphohydrolase"/>
    <property type="match status" value="1"/>
</dbReference>
<keyword evidence="2" id="KW-0378">Hydrolase</keyword>
<evidence type="ECO:0000259" key="3">
    <source>
        <dbReference type="PROSITE" id="PS51462"/>
    </source>
</evidence>
<dbReference type="CDD" id="cd03424">
    <property type="entry name" value="NUDIX_ADPRase_Nudt5_UGPPase_Nudt14"/>
    <property type="match status" value="1"/>
</dbReference>
<reference evidence="4" key="1">
    <citation type="journal article" date="2012" name="Science">
        <title>Fermentation, hydrogen, and sulfur metabolism in multiple uncultivated bacterial phyla.</title>
        <authorList>
            <person name="Wrighton K.C."/>
            <person name="Thomas B.C."/>
            <person name="Sharon I."/>
            <person name="Miller C.S."/>
            <person name="Castelle C.J."/>
            <person name="VerBerkmoes N.C."/>
            <person name="Wilkins M.J."/>
            <person name="Hettich R.L."/>
            <person name="Lipton M.S."/>
            <person name="Williams K.H."/>
            <person name="Long P.E."/>
            <person name="Banfield J.F."/>
        </authorList>
    </citation>
    <scope>NUCLEOTIDE SEQUENCE [LARGE SCALE GENOMIC DNA]</scope>
</reference>
<protein>
    <recommendedName>
        <fullName evidence="3">Nudix hydrolase domain-containing protein</fullName>
    </recommendedName>
</protein>
<dbReference type="GO" id="GO:0005829">
    <property type="term" value="C:cytosol"/>
    <property type="evidence" value="ECO:0007669"/>
    <property type="project" value="TreeGrafter"/>
</dbReference>
<accession>K2AXW7</accession>
<dbReference type="GO" id="GO:0016787">
    <property type="term" value="F:hydrolase activity"/>
    <property type="evidence" value="ECO:0007669"/>
    <property type="project" value="UniProtKB-KW"/>
</dbReference>
<dbReference type="PROSITE" id="PS51462">
    <property type="entry name" value="NUDIX"/>
    <property type="match status" value="1"/>
</dbReference>
<dbReference type="PANTHER" id="PTHR11839:SF18">
    <property type="entry name" value="NUDIX HYDROLASE DOMAIN-CONTAINING PROTEIN"/>
    <property type="match status" value="1"/>
</dbReference>
<comment type="cofactor">
    <cofactor evidence="1">
        <name>Mg(2+)</name>
        <dbReference type="ChEBI" id="CHEBI:18420"/>
    </cofactor>
</comment>
<proteinExistence type="predicted"/>
<evidence type="ECO:0000256" key="1">
    <source>
        <dbReference type="ARBA" id="ARBA00001946"/>
    </source>
</evidence>
<dbReference type="InterPro" id="IPR000086">
    <property type="entry name" value="NUDIX_hydrolase_dom"/>
</dbReference>
<dbReference type="PANTHER" id="PTHR11839">
    <property type="entry name" value="UDP/ADP-SUGAR PYROPHOSPHATASE"/>
    <property type="match status" value="1"/>
</dbReference>
<dbReference type="EMBL" id="AMFJ01021615">
    <property type="protein sequence ID" value="EKD66606.1"/>
    <property type="molecule type" value="Genomic_DNA"/>
</dbReference>
<dbReference type="AlphaFoldDB" id="K2AXW7"/>
<evidence type="ECO:0000256" key="2">
    <source>
        <dbReference type="ARBA" id="ARBA00022801"/>
    </source>
</evidence>
<feature type="domain" description="Nudix hydrolase" evidence="3">
    <location>
        <begin position="41"/>
        <end position="176"/>
    </location>
</feature>
<dbReference type="InterPro" id="IPR015797">
    <property type="entry name" value="NUDIX_hydrolase-like_dom_sf"/>
</dbReference>
<comment type="caution">
    <text evidence="4">The sequence shown here is derived from an EMBL/GenBank/DDBJ whole genome shotgun (WGS) entry which is preliminary data.</text>
</comment>
<name>K2AXW7_9BACT</name>
<dbReference type="GO" id="GO:0019693">
    <property type="term" value="P:ribose phosphate metabolic process"/>
    <property type="evidence" value="ECO:0007669"/>
    <property type="project" value="TreeGrafter"/>
</dbReference>
<evidence type="ECO:0000313" key="4">
    <source>
        <dbReference type="EMBL" id="EKD66606.1"/>
    </source>
</evidence>
<gene>
    <name evidence="4" type="ORF">ACD_49C00029G0034</name>
</gene>
<sequence length="190" mass="22439">MKNSKIELGVQTLVHEGRFLSYLHQEFTWINWKVGNYEMIVRNKVNDIIAVLPVTSDNKVILIKQFRIPLARDVIEVPAGLGDKPNENPLAILDRELKEEVWYESDNVKFCFESPTSSGLTNETCKCYIAFDCKKVTEELAHEQAEQIEVLEFDLDNIFEELNKLSQQWFMIWSKVYWLLFYLDKLKKKW</sequence>
<dbReference type="Pfam" id="PF00293">
    <property type="entry name" value="NUDIX"/>
    <property type="match status" value="1"/>
</dbReference>
<dbReference type="SUPFAM" id="SSF55811">
    <property type="entry name" value="Nudix"/>
    <property type="match status" value="1"/>
</dbReference>
<dbReference type="GO" id="GO:0006753">
    <property type="term" value="P:nucleoside phosphate metabolic process"/>
    <property type="evidence" value="ECO:0007669"/>
    <property type="project" value="TreeGrafter"/>
</dbReference>